<protein>
    <submittedName>
        <fullName evidence="1">CRISPR-associated protein, Csd1 family</fullName>
    </submittedName>
</protein>
<dbReference type="InterPro" id="IPR010144">
    <property type="entry name" value="CRISPR-assoc_prot_Csd1-typ"/>
</dbReference>
<accession>A0A1H1C9N5</accession>
<dbReference type="EMBL" id="FNKK01000002">
    <property type="protein sequence ID" value="SDQ60927.1"/>
    <property type="molecule type" value="Genomic_DNA"/>
</dbReference>
<reference evidence="1 2" key="1">
    <citation type="submission" date="2016-10" db="EMBL/GenBank/DDBJ databases">
        <authorList>
            <person name="de Groot N.N."/>
        </authorList>
    </citation>
    <scope>NUCLEOTIDE SEQUENCE [LARGE SCALE GENOMIC DNA]</scope>
    <source>
        <strain evidence="1 2">DSM 43794</strain>
    </source>
</reference>
<dbReference type="NCBIfam" id="TIGR01863">
    <property type="entry name" value="cas_Csd1"/>
    <property type="match status" value="1"/>
</dbReference>
<dbReference type="AlphaFoldDB" id="A0A1H1C9N5"/>
<dbReference type="Pfam" id="PF09709">
    <property type="entry name" value="Cas_Csd1"/>
    <property type="match status" value="1"/>
</dbReference>
<organism evidence="1 2">
    <name type="scientific">Thermostaphylospora chromogena</name>
    <dbReference type="NCBI Taxonomy" id="35622"/>
    <lineage>
        <taxon>Bacteria</taxon>
        <taxon>Bacillati</taxon>
        <taxon>Actinomycetota</taxon>
        <taxon>Actinomycetes</taxon>
        <taxon>Streptosporangiales</taxon>
        <taxon>Thermomonosporaceae</taxon>
        <taxon>Thermostaphylospora</taxon>
    </lineage>
</organism>
<dbReference type="RefSeq" id="WP_093258271.1">
    <property type="nucleotide sequence ID" value="NZ_FNKK01000002.1"/>
</dbReference>
<dbReference type="OrthoDB" id="9778918at2"/>
<proteinExistence type="predicted"/>
<sequence>MLIKQLAAHADGRTDLPAPYYRVRSVRWAIDLAVPPNPRLIDLSTLENKAGQLLATPYIQRSGTGSLPFLLTDTLQYVLGVAKDDSDKQLKEARRRNTDYVKLIQEWAIDEPLAEPVVRFFVEGAHRRISIPETAKPSDVVAIRGEQGWLHDLPSAITTWGRIVRSRKSSSNGHGICLSCGEEGPLLDTIPEPVKSGAIPVADGRSRDAQLVSINKSAQGRGGRIQLVNTPICDTCGSRSMAALNALLADPHHHHRDPDSVTTWWLRQAAPISPFASVRDARPEQVKQIIEQVNRPRERRAAWLRHNQFYAITLSANQSRVVIRDWIDLPLEKVCENIASWFADHAMADPWADGIHQVPAWRMASSLGRHDGQAYVKGSAPKDAQRQLIAAALHRTALPHHLLPRVIQRIRADGHVDLPRTALLRIILVRAFPAFKEILLDNLNPENRHPGYVSGRLFAVLEDIQRTALVDINTTIADKFFGAAMTRPLPVLTMLRKNATGHLRRLRRTNRGAAFALDQRLEEVLANFSPDEGGIPPVLDLPGQGMFVLGYHQQRAADRAAARAAAATKAANKAATITESA</sequence>
<dbReference type="STRING" id="35622.SAMN04489764_1368"/>
<name>A0A1H1C9N5_9ACTN</name>
<evidence type="ECO:0000313" key="2">
    <source>
        <dbReference type="Proteomes" id="UP000217103"/>
    </source>
</evidence>
<keyword evidence="2" id="KW-1185">Reference proteome</keyword>
<dbReference type="Proteomes" id="UP000217103">
    <property type="component" value="Unassembled WGS sequence"/>
</dbReference>
<gene>
    <name evidence="1" type="ORF">SAMN04489764_1368</name>
</gene>
<evidence type="ECO:0000313" key="1">
    <source>
        <dbReference type="EMBL" id="SDQ60927.1"/>
    </source>
</evidence>